<comment type="pathway">
    <text evidence="1 7">Cell wall biogenesis; peptidoglycan biosynthesis.</text>
</comment>
<dbReference type="GO" id="GO:0071555">
    <property type="term" value="P:cell wall organization"/>
    <property type="evidence" value="ECO:0007669"/>
    <property type="project" value="UniProtKB-UniRule"/>
</dbReference>
<gene>
    <name evidence="10" type="ORF">DFR50_11063</name>
</gene>
<evidence type="ECO:0000256" key="8">
    <source>
        <dbReference type="SAM" id="SignalP"/>
    </source>
</evidence>
<feature type="signal peptide" evidence="8">
    <location>
        <begin position="1"/>
        <end position="34"/>
    </location>
</feature>
<evidence type="ECO:0000313" key="11">
    <source>
        <dbReference type="Proteomes" id="UP000253529"/>
    </source>
</evidence>
<dbReference type="EMBL" id="QNRK01000010">
    <property type="protein sequence ID" value="RBP14039.1"/>
    <property type="molecule type" value="Genomic_DNA"/>
</dbReference>
<keyword evidence="6 7" id="KW-0961">Cell wall biogenesis/degradation</keyword>
<dbReference type="UniPathway" id="UPA00219"/>
<sequence>MRDTNVSRSSRRLLLGAAMGALALAGLIPLAARAADADGQAEWPQSYEASPRMAIERESTPILSAATVDATQAAIQKYQDIVTRGGWSAVPPGADLRIGSKGARVQALRLRLVASGDLDAEAGAGPVYDSFVEAAVKRFQARHGLSQTGAVGEGTIAELNVSAAARLQQLETNIVRLKTFSGDLGQRYVVANIPAAEVETVENGVVYSHHAAGVGKIDRQSPIMQTRATEINFNPFWTVPPSLIKKDLIPKMKADPNYLTDEKIRIFNGKGEEVSPTSINWNTEEATHFKYRQDTGADLNSLGIVRINIPNPYGVYMHDTPSKGIFGDDFRFVSSGCIRVQDVRDYVAWLLKDNPGWGRDQIDEVIRSGQRLDVKLTQPVNVYWVYITAWATPDGVVQFRPDVYQRDGSGPGPLASAVPAQPMAIPQE</sequence>
<evidence type="ECO:0000259" key="9">
    <source>
        <dbReference type="PROSITE" id="PS52029"/>
    </source>
</evidence>
<dbReference type="CDD" id="cd16913">
    <property type="entry name" value="YkuD_like"/>
    <property type="match status" value="1"/>
</dbReference>
<comment type="similarity">
    <text evidence="2">Belongs to the YkuD family.</text>
</comment>
<evidence type="ECO:0000256" key="2">
    <source>
        <dbReference type="ARBA" id="ARBA00005992"/>
    </source>
</evidence>
<dbReference type="SUPFAM" id="SSF141523">
    <property type="entry name" value="L,D-transpeptidase catalytic domain-like"/>
    <property type="match status" value="1"/>
</dbReference>
<name>A0A366FK00_9HYPH</name>
<dbReference type="PROSITE" id="PS51318">
    <property type="entry name" value="TAT"/>
    <property type="match status" value="1"/>
</dbReference>
<proteinExistence type="inferred from homology"/>
<dbReference type="InterPro" id="IPR036366">
    <property type="entry name" value="PGBDSf"/>
</dbReference>
<dbReference type="Gene3D" id="2.40.440.10">
    <property type="entry name" value="L,D-transpeptidase catalytic domain-like"/>
    <property type="match status" value="1"/>
</dbReference>
<dbReference type="PANTHER" id="PTHR41533">
    <property type="entry name" value="L,D-TRANSPEPTIDASE HI_1667-RELATED"/>
    <property type="match status" value="1"/>
</dbReference>
<dbReference type="Pfam" id="PF01471">
    <property type="entry name" value="PG_binding_1"/>
    <property type="match status" value="1"/>
</dbReference>
<dbReference type="SUPFAM" id="SSF47090">
    <property type="entry name" value="PGBD-like"/>
    <property type="match status" value="1"/>
</dbReference>
<dbReference type="InterPro" id="IPR036365">
    <property type="entry name" value="PGBD-like_sf"/>
</dbReference>
<evidence type="ECO:0000256" key="6">
    <source>
        <dbReference type="ARBA" id="ARBA00023316"/>
    </source>
</evidence>
<keyword evidence="3" id="KW-0808">Transferase</keyword>
<dbReference type="InterPro" id="IPR052905">
    <property type="entry name" value="LD-transpeptidase_YkuD-like"/>
</dbReference>
<dbReference type="Gene3D" id="1.10.101.10">
    <property type="entry name" value="PGBD-like superfamily/PGBD"/>
    <property type="match status" value="1"/>
</dbReference>
<keyword evidence="4 7" id="KW-0133">Cell shape</keyword>
<dbReference type="GO" id="GO:0004180">
    <property type="term" value="F:carboxypeptidase activity"/>
    <property type="evidence" value="ECO:0007669"/>
    <property type="project" value="UniProtKB-ARBA"/>
</dbReference>
<dbReference type="GO" id="GO:0016740">
    <property type="term" value="F:transferase activity"/>
    <property type="evidence" value="ECO:0007669"/>
    <property type="project" value="UniProtKB-KW"/>
</dbReference>
<comment type="caution">
    <text evidence="10">The sequence shown here is derived from an EMBL/GenBank/DDBJ whole genome shotgun (WGS) entry which is preliminary data.</text>
</comment>
<accession>A0A366FK00</accession>
<dbReference type="Proteomes" id="UP000253529">
    <property type="component" value="Unassembled WGS sequence"/>
</dbReference>
<organism evidence="10 11">
    <name type="scientific">Roseiarcus fermentans</name>
    <dbReference type="NCBI Taxonomy" id="1473586"/>
    <lineage>
        <taxon>Bacteria</taxon>
        <taxon>Pseudomonadati</taxon>
        <taxon>Pseudomonadota</taxon>
        <taxon>Alphaproteobacteria</taxon>
        <taxon>Hyphomicrobiales</taxon>
        <taxon>Roseiarcaceae</taxon>
        <taxon>Roseiarcus</taxon>
    </lineage>
</organism>
<dbReference type="RefSeq" id="WP_245427605.1">
    <property type="nucleotide sequence ID" value="NZ_QNRK01000010.1"/>
</dbReference>
<protein>
    <submittedName>
        <fullName evidence="10">Murein L,D-transpeptidase YcbB/YkuD</fullName>
    </submittedName>
</protein>
<dbReference type="GO" id="GO:0009252">
    <property type="term" value="P:peptidoglycan biosynthetic process"/>
    <property type="evidence" value="ECO:0007669"/>
    <property type="project" value="UniProtKB-UniPathway"/>
</dbReference>
<dbReference type="GO" id="GO:0008360">
    <property type="term" value="P:regulation of cell shape"/>
    <property type="evidence" value="ECO:0007669"/>
    <property type="project" value="UniProtKB-UniRule"/>
</dbReference>
<feature type="chain" id="PRO_5016727464" evidence="8">
    <location>
        <begin position="35"/>
        <end position="428"/>
    </location>
</feature>
<keyword evidence="11" id="KW-1185">Reference proteome</keyword>
<keyword evidence="5 7" id="KW-0573">Peptidoglycan synthesis</keyword>
<feature type="domain" description="L,D-TPase catalytic" evidence="9">
    <location>
        <begin position="187"/>
        <end position="375"/>
    </location>
</feature>
<evidence type="ECO:0000256" key="5">
    <source>
        <dbReference type="ARBA" id="ARBA00022984"/>
    </source>
</evidence>
<dbReference type="Pfam" id="PF03734">
    <property type="entry name" value="YkuD"/>
    <property type="match status" value="1"/>
</dbReference>
<evidence type="ECO:0000313" key="10">
    <source>
        <dbReference type="EMBL" id="RBP14039.1"/>
    </source>
</evidence>
<evidence type="ECO:0000256" key="4">
    <source>
        <dbReference type="ARBA" id="ARBA00022960"/>
    </source>
</evidence>
<reference evidence="10 11" key="1">
    <citation type="submission" date="2018-06" db="EMBL/GenBank/DDBJ databases">
        <title>Genomic Encyclopedia of Type Strains, Phase IV (KMG-IV): sequencing the most valuable type-strain genomes for metagenomic binning, comparative biology and taxonomic classification.</title>
        <authorList>
            <person name="Goeker M."/>
        </authorList>
    </citation>
    <scope>NUCLEOTIDE SEQUENCE [LARGE SCALE GENOMIC DNA]</scope>
    <source>
        <strain evidence="10 11">DSM 24875</strain>
    </source>
</reference>
<keyword evidence="8" id="KW-0732">Signal</keyword>
<dbReference type="PROSITE" id="PS52029">
    <property type="entry name" value="LD_TPASE"/>
    <property type="match status" value="1"/>
</dbReference>
<dbReference type="InterPro" id="IPR006311">
    <property type="entry name" value="TAT_signal"/>
</dbReference>
<feature type="active site" description="Proton donor/acceptor" evidence="7">
    <location>
        <position position="318"/>
    </location>
</feature>
<dbReference type="InterPro" id="IPR038063">
    <property type="entry name" value="Transpep_catalytic_dom"/>
</dbReference>
<evidence type="ECO:0000256" key="7">
    <source>
        <dbReference type="PROSITE-ProRule" id="PRU01373"/>
    </source>
</evidence>
<dbReference type="PANTHER" id="PTHR41533:SF1">
    <property type="entry name" value="L,D-TRANSPEPTIDASE YCBB-RELATED"/>
    <property type="match status" value="1"/>
</dbReference>
<evidence type="ECO:0000256" key="3">
    <source>
        <dbReference type="ARBA" id="ARBA00022679"/>
    </source>
</evidence>
<dbReference type="InterPro" id="IPR005490">
    <property type="entry name" value="LD_TPept_cat_dom"/>
</dbReference>
<dbReference type="AlphaFoldDB" id="A0A366FK00"/>
<evidence type="ECO:0000256" key="1">
    <source>
        <dbReference type="ARBA" id="ARBA00004752"/>
    </source>
</evidence>
<dbReference type="InterPro" id="IPR002477">
    <property type="entry name" value="Peptidoglycan-bd-like"/>
</dbReference>
<feature type="active site" description="Nucleophile" evidence="7">
    <location>
        <position position="337"/>
    </location>
</feature>